<proteinExistence type="predicted"/>
<reference evidence="2" key="1">
    <citation type="journal article" date="2019" name="Int. J. Syst. Evol. Microbiol.">
        <title>The Global Catalogue of Microorganisms (GCM) 10K type strain sequencing project: providing services to taxonomists for standard genome sequencing and annotation.</title>
        <authorList>
            <consortium name="The Broad Institute Genomics Platform"/>
            <consortium name="The Broad Institute Genome Sequencing Center for Infectious Disease"/>
            <person name="Wu L."/>
            <person name="Ma J."/>
        </authorList>
    </citation>
    <scope>NUCLEOTIDE SEQUENCE [LARGE SCALE GENOMIC DNA]</scope>
    <source>
        <strain evidence="2">CCM 7043</strain>
    </source>
</reference>
<organism evidence="1 2">
    <name type="scientific">Pseudonocardia yunnanensis</name>
    <dbReference type="NCBI Taxonomy" id="58107"/>
    <lineage>
        <taxon>Bacteria</taxon>
        <taxon>Bacillati</taxon>
        <taxon>Actinomycetota</taxon>
        <taxon>Actinomycetes</taxon>
        <taxon>Pseudonocardiales</taxon>
        <taxon>Pseudonocardiaceae</taxon>
        <taxon>Pseudonocardia</taxon>
    </lineage>
</organism>
<accession>A0ABW4F7Q9</accession>
<name>A0ABW4F7Q9_9PSEU</name>
<dbReference type="Pfam" id="PF05331">
    <property type="entry name" value="DUF742"/>
    <property type="match status" value="1"/>
</dbReference>
<keyword evidence="2" id="KW-1185">Reference proteome</keyword>
<dbReference type="PANTHER" id="PTHR36221">
    <property type="entry name" value="DUF742 DOMAIN-CONTAINING PROTEIN"/>
    <property type="match status" value="1"/>
</dbReference>
<protein>
    <submittedName>
        <fullName evidence="1">DUF742 domain-containing protein</fullName>
    </submittedName>
</protein>
<evidence type="ECO:0000313" key="2">
    <source>
        <dbReference type="Proteomes" id="UP001597114"/>
    </source>
</evidence>
<comment type="caution">
    <text evidence="1">The sequence shown here is derived from an EMBL/GenBank/DDBJ whole genome shotgun (WGS) entry which is preliminary data.</text>
</comment>
<dbReference type="EMBL" id="JBHUCO010000055">
    <property type="protein sequence ID" value="MFD1523053.1"/>
    <property type="molecule type" value="Genomic_DNA"/>
</dbReference>
<gene>
    <name evidence="1" type="ORF">ACFSJD_36605</name>
</gene>
<sequence length="123" mass="13263">MNGDDGWYDESAGPLVRPYTITNGRTPTDTAQLDLSTQVMALRAEREPTGLSPEHLAVVRLSRPPVSIAEIAARLQLPLGVVRVLCGDLIDGGLVITRSPTYRPAQGPDLDTLQAVLDALIKY</sequence>
<dbReference type="Proteomes" id="UP001597114">
    <property type="component" value="Unassembled WGS sequence"/>
</dbReference>
<dbReference type="InterPro" id="IPR007995">
    <property type="entry name" value="DUF742"/>
</dbReference>
<dbReference type="PANTHER" id="PTHR36221:SF1">
    <property type="entry name" value="DUF742 DOMAIN-CONTAINING PROTEIN"/>
    <property type="match status" value="1"/>
</dbReference>
<evidence type="ECO:0000313" key="1">
    <source>
        <dbReference type="EMBL" id="MFD1523053.1"/>
    </source>
</evidence>
<dbReference type="RefSeq" id="WP_344722830.1">
    <property type="nucleotide sequence ID" value="NZ_BAAAUS010000014.1"/>
</dbReference>